<dbReference type="PANTHER" id="PTHR43465">
    <property type="entry name" value="DUF1680 DOMAIN PROTEIN (AFU_ORTHOLOGUE AFUA_1G08910)"/>
    <property type="match status" value="1"/>
</dbReference>
<evidence type="ECO:0000259" key="5">
    <source>
        <dbReference type="Pfam" id="PF20737"/>
    </source>
</evidence>
<keyword evidence="2" id="KW-1133">Transmembrane helix</keyword>
<keyword evidence="7" id="KW-1185">Reference proteome</keyword>
<dbReference type="Pfam" id="PF07944">
    <property type="entry name" value="Beta-AFase-like_GH127_cat"/>
    <property type="match status" value="1"/>
</dbReference>
<dbReference type="Pfam" id="PF20736">
    <property type="entry name" value="Glyco_hydro127M"/>
    <property type="match status" value="1"/>
</dbReference>
<evidence type="ECO:0008006" key="8">
    <source>
        <dbReference type="Google" id="ProtNLM"/>
    </source>
</evidence>
<dbReference type="InterPro" id="IPR049046">
    <property type="entry name" value="Beta-AFase-like_GH127_middle"/>
</dbReference>
<feature type="transmembrane region" description="Helical" evidence="2">
    <location>
        <begin position="1139"/>
        <end position="1166"/>
    </location>
</feature>
<feature type="domain" description="Non-reducing end beta-L-arabinofuranosidase-like GH127 middle" evidence="4">
    <location>
        <begin position="427"/>
        <end position="482"/>
    </location>
</feature>
<dbReference type="GO" id="GO:0005975">
    <property type="term" value="P:carbohydrate metabolic process"/>
    <property type="evidence" value="ECO:0007669"/>
    <property type="project" value="InterPro"/>
</dbReference>
<feature type="domain" description="Non-reducing end beta-L-arabinofuranosidase-like GH127 catalytic" evidence="3">
    <location>
        <begin position="21"/>
        <end position="413"/>
    </location>
</feature>
<dbReference type="InterPro" id="IPR008928">
    <property type="entry name" value="6-hairpin_glycosidase_sf"/>
</dbReference>
<evidence type="ECO:0000256" key="2">
    <source>
        <dbReference type="SAM" id="Phobius"/>
    </source>
</evidence>
<name>A0AAE8MVI4_9PEZI</name>
<dbReference type="SUPFAM" id="SSF48208">
    <property type="entry name" value="Six-hairpin glycosidases"/>
    <property type="match status" value="1"/>
</dbReference>
<organism evidence="6 7">
    <name type="scientific">Cephalotrichum gorgonifer</name>
    <dbReference type="NCBI Taxonomy" id="2041049"/>
    <lineage>
        <taxon>Eukaryota</taxon>
        <taxon>Fungi</taxon>
        <taxon>Dikarya</taxon>
        <taxon>Ascomycota</taxon>
        <taxon>Pezizomycotina</taxon>
        <taxon>Sordariomycetes</taxon>
        <taxon>Hypocreomycetidae</taxon>
        <taxon>Microascales</taxon>
        <taxon>Microascaceae</taxon>
        <taxon>Cephalotrichum</taxon>
    </lineage>
</organism>
<proteinExistence type="predicted"/>
<dbReference type="Pfam" id="PF20737">
    <property type="entry name" value="Glyco_hydro127C"/>
    <property type="match status" value="1"/>
</dbReference>
<dbReference type="InterPro" id="IPR049174">
    <property type="entry name" value="Beta-AFase-like"/>
</dbReference>
<comment type="caution">
    <text evidence="6">The sequence shown here is derived from an EMBL/GenBank/DDBJ whole genome shotgun (WGS) entry which is preliminary data.</text>
</comment>
<dbReference type="PANTHER" id="PTHR43465:SF2">
    <property type="entry name" value="DUF1680 DOMAIN PROTEIN (AFU_ORTHOLOGUE AFUA_1G08910)"/>
    <property type="match status" value="1"/>
</dbReference>
<dbReference type="InterPro" id="IPR012878">
    <property type="entry name" value="Beta-AFase-like_GH127_cat"/>
</dbReference>
<feature type="domain" description="Non-reducing end beta-L-arabinofuranosidase-like GH127 C-terminal" evidence="5">
    <location>
        <begin position="512"/>
        <end position="554"/>
    </location>
</feature>
<evidence type="ECO:0000259" key="4">
    <source>
        <dbReference type="Pfam" id="PF20736"/>
    </source>
</evidence>
<sequence length="1238" mass="137307">MEIPTRNVDITSEFWSIIRDCSRTKTIPALVKAQKDTGHWDCLKWKEGHEQKPHPFWDSDIYKATEAACYFLMTHPDETMMAQVEEAVDNIRAAQHPDGYINSYYTVRGVEGRWTNLRDMHELYCLGHLIEACVAYETLTKSGRLLEPVMKVVRHIDSIFGSESGKKRGYPGHEEIEIGLLRLYEQTREPLLLKVAQYFILERGSRDDKGQTHFDHEAWARGNDPSNYDTFEMRPVYRRPRDYAYHQADRPLIEETELRGHSVRAMYLMTAATDLVRLTNHAGLKAALDRLWRDMVDGKMYITGGLGSVKQWEGFSQPYVLHDTEEGGVCYAETCATFALIVWCQRMLRLRLISEYADVMEICLYNGFLGAVGLDGESFYYENPLRTMTGRPKERSRWFHVACCPPNVAKLMGNLGAYIFTLNDNVVAIHLYIASVLRIPGTDAILTIKTKAPWSGEAEISWRGTAALALRIPAWASGYKIAGGHGEAKNGYLHLPETENGEIEIVFGLEPKKMYANPKLGKNEVCIMRGPLVYCIEDVDNDLDIDSFVISEDNVKDGAPMSILDHEVIPVIAKGRTLMGSNASKLYDDKPWAHGKFNRHCYGEGPIACPYTGDVVETTRSNGSTLWEFPYGLSSAIPDILQEIFSSGTAGQATTISNFFDIEWRQLSTAITDYYDNGTESDVGLYRQLDSFILQDAYKIVEGLIVDAKTGGIGFRSHTIPTGVDRGATWEEDLLFIEPDASCVNTNLTFDFEISTNFSDIVGIRNLVITDRGGFTDIDITYQSTLDDTAVQSNPDLQARAYEAAYLNNAYTMMVYNITNPKENHTDGAAFSYLRSEIGKTFPLKARTRSQYVTLGLSAQFGNYLDLIGKEHLNPYNITSGDLNDINNACAGTSDMATISNVYVGCGLLQGAPVRVDGGPPSIFDKGSKWSSSLHSCAATVRATIKTVSFSFNTTDNSRGLEGLAVTNIEPKAYASEADHPLWGFEESGLSFDGFNPIWGLISPEYEAHENVSTVRQPFFYIPGVSAGLAPGLPPSSLHSGNNLPGSTVATSTMNEIFNLDPDRPFDLHGAASMSIFTRWQSLSSDSTGASTIIKLLWTDLAASAVVGTRGALGRLNKGEDETVPVEISPLRRRITYDLLYGIPAILLLLFIVMTGLIAVISTCLGKVSVSHLRLRMLQLSSGRIFTTFMFPQNSSLTMPSGEWSEKNGSRLVKLGSISERDDTPGLESQGLVNKSPE</sequence>
<keyword evidence="2" id="KW-0472">Membrane</keyword>
<feature type="region of interest" description="Disordered" evidence="1">
    <location>
        <begin position="1219"/>
        <end position="1238"/>
    </location>
</feature>
<evidence type="ECO:0000259" key="3">
    <source>
        <dbReference type="Pfam" id="PF07944"/>
    </source>
</evidence>
<keyword evidence="2" id="KW-0812">Transmembrane</keyword>
<evidence type="ECO:0000313" key="7">
    <source>
        <dbReference type="Proteomes" id="UP001187682"/>
    </source>
</evidence>
<dbReference type="EMBL" id="ONZQ02000003">
    <property type="protein sequence ID" value="SPO00359.1"/>
    <property type="molecule type" value="Genomic_DNA"/>
</dbReference>
<dbReference type="InterPro" id="IPR049049">
    <property type="entry name" value="Beta-AFase-like_GH127_C"/>
</dbReference>
<accession>A0AAE8MVI4</accession>
<gene>
    <name evidence="6" type="ORF">DNG_03204</name>
</gene>
<protein>
    <recommendedName>
        <fullName evidence="8">DUF1680 domain-containing protein</fullName>
    </recommendedName>
</protein>
<evidence type="ECO:0000313" key="6">
    <source>
        <dbReference type="EMBL" id="SPO00359.1"/>
    </source>
</evidence>
<dbReference type="AlphaFoldDB" id="A0AAE8MVI4"/>
<dbReference type="Proteomes" id="UP001187682">
    <property type="component" value="Unassembled WGS sequence"/>
</dbReference>
<reference evidence="6" key="1">
    <citation type="submission" date="2018-03" db="EMBL/GenBank/DDBJ databases">
        <authorList>
            <person name="Guldener U."/>
        </authorList>
    </citation>
    <scope>NUCLEOTIDE SEQUENCE</scope>
</reference>
<evidence type="ECO:0000256" key="1">
    <source>
        <dbReference type="SAM" id="MobiDB-lite"/>
    </source>
</evidence>